<organism evidence="11 12">
    <name type="scientific">Parvularcula dongshanensis</name>
    <dbReference type="NCBI Taxonomy" id="1173995"/>
    <lineage>
        <taxon>Bacteria</taxon>
        <taxon>Pseudomonadati</taxon>
        <taxon>Pseudomonadota</taxon>
        <taxon>Alphaproteobacteria</taxon>
        <taxon>Parvularculales</taxon>
        <taxon>Parvularculaceae</taxon>
        <taxon>Parvularcula</taxon>
    </lineage>
</organism>
<dbReference type="InterPro" id="IPR036935">
    <property type="entry name" value="Ribosomal_bL9_N_sf"/>
</dbReference>
<dbReference type="GO" id="GO:0006412">
    <property type="term" value="P:translation"/>
    <property type="evidence" value="ECO:0007669"/>
    <property type="project" value="UniProtKB-UniRule"/>
</dbReference>
<evidence type="ECO:0000313" key="12">
    <source>
        <dbReference type="Proteomes" id="UP000563524"/>
    </source>
</evidence>
<dbReference type="SUPFAM" id="SSF55653">
    <property type="entry name" value="Ribosomal protein L9 C-domain"/>
    <property type="match status" value="1"/>
</dbReference>
<dbReference type="Pfam" id="PF01281">
    <property type="entry name" value="Ribosomal_L9_N"/>
    <property type="match status" value="1"/>
</dbReference>
<feature type="region of interest" description="Disordered" evidence="9">
    <location>
        <begin position="150"/>
        <end position="208"/>
    </location>
</feature>
<dbReference type="Pfam" id="PF03948">
    <property type="entry name" value="Ribosomal_L9_C"/>
    <property type="match status" value="1"/>
</dbReference>
<keyword evidence="12" id="KW-1185">Reference proteome</keyword>
<dbReference type="InterPro" id="IPR009027">
    <property type="entry name" value="Ribosomal_bL9/RNase_H1_N"/>
</dbReference>
<reference evidence="11 12" key="1">
    <citation type="submission" date="2020-08" db="EMBL/GenBank/DDBJ databases">
        <title>Genomic Encyclopedia of Type Strains, Phase IV (KMG-IV): sequencing the most valuable type-strain genomes for metagenomic binning, comparative biology and taxonomic classification.</title>
        <authorList>
            <person name="Goeker M."/>
        </authorList>
    </citation>
    <scope>NUCLEOTIDE SEQUENCE [LARGE SCALE GENOMIC DNA]</scope>
    <source>
        <strain evidence="11 12">DSM 102850</strain>
    </source>
</reference>
<evidence type="ECO:0000313" key="11">
    <source>
        <dbReference type="EMBL" id="MBB4659250.1"/>
    </source>
</evidence>
<dbReference type="InterPro" id="IPR000244">
    <property type="entry name" value="Ribosomal_bL9"/>
</dbReference>
<dbReference type="PROSITE" id="PS00651">
    <property type="entry name" value="RIBOSOMAL_L9"/>
    <property type="match status" value="1"/>
</dbReference>
<evidence type="ECO:0000256" key="8">
    <source>
        <dbReference type="SAM" id="Coils"/>
    </source>
</evidence>
<feature type="coiled-coil region" evidence="8">
    <location>
        <begin position="44"/>
        <end position="71"/>
    </location>
</feature>
<evidence type="ECO:0000256" key="3">
    <source>
        <dbReference type="ARBA" id="ARBA00022884"/>
    </source>
</evidence>
<dbReference type="AlphaFoldDB" id="A0A840I5F3"/>
<keyword evidence="3 7" id="KW-0694">RNA-binding</keyword>
<evidence type="ECO:0000256" key="7">
    <source>
        <dbReference type="HAMAP-Rule" id="MF_00503"/>
    </source>
</evidence>
<feature type="compositionally biased region" description="Basic and acidic residues" evidence="9">
    <location>
        <begin position="150"/>
        <end position="169"/>
    </location>
</feature>
<name>A0A840I5F3_9PROT</name>
<evidence type="ECO:0000256" key="1">
    <source>
        <dbReference type="ARBA" id="ARBA00010605"/>
    </source>
</evidence>
<dbReference type="Proteomes" id="UP000563524">
    <property type="component" value="Unassembled WGS sequence"/>
</dbReference>
<keyword evidence="4 7" id="KW-0689">Ribosomal protein</keyword>
<protein>
    <recommendedName>
        <fullName evidence="6 7">Large ribosomal subunit protein bL9</fullName>
    </recommendedName>
</protein>
<dbReference type="GO" id="GO:0019843">
    <property type="term" value="F:rRNA binding"/>
    <property type="evidence" value="ECO:0007669"/>
    <property type="project" value="UniProtKB-UniRule"/>
</dbReference>
<feature type="compositionally biased region" description="Acidic residues" evidence="9">
    <location>
        <begin position="195"/>
        <end position="208"/>
    </location>
</feature>
<dbReference type="SUPFAM" id="SSF55658">
    <property type="entry name" value="L9 N-domain-like"/>
    <property type="match status" value="1"/>
</dbReference>
<dbReference type="InterPro" id="IPR036791">
    <property type="entry name" value="Ribosomal_bL9_C_sf"/>
</dbReference>
<comment type="function">
    <text evidence="7">Binds to the 23S rRNA.</text>
</comment>
<evidence type="ECO:0000256" key="6">
    <source>
        <dbReference type="ARBA" id="ARBA00035292"/>
    </source>
</evidence>
<evidence type="ECO:0000256" key="2">
    <source>
        <dbReference type="ARBA" id="ARBA00022730"/>
    </source>
</evidence>
<dbReference type="Gene3D" id="3.40.5.10">
    <property type="entry name" value="Ribosomal protein L9, N-terminal domain"/>
    <property type="match status" value="1"/>
</dbReference>
<evidence type="ECO:0000256" key="5">
    <source>
        <dbReference type="ARBA" id="ARBA00023274"/>
    </source>
</evidence>
<evidence type="ECO:0000256" key="9">
    <source>
        <dbReference type="SAM" id="MobiDB-lite"/>
    </source>
</evidence>
<dbReference type="NCBIfam" id="TIGR00158">
    <property type="entry name" value="L9"/>
    <property type="match status" value="1"/>
</dbReference>
<feature type="domain" description="Ribosomal protein L9" evidence="10">
    <location>
        <begin position="13"/>
        <end position="40"/>
    </location>
</feature>
<comment type="caution">
    <text evidence="11">The sequence shown here is derived from an EMBL/GenBank/DDBJ whole genome shotgun (WGS) entry which is preliminary data.</text>
</comment>
<dbReference type="GO" id="GO:1990904">
    <property type="term" value="C:ribonucleoprotein complex"/>
    <property type="evidence" value="ECO:0007669"/>
    <property type="project" value="UniProtKB-KW"/>
</dbReference>
<proteinExistence type="inferred from homology"/>
<evidence type="ECO:0000256" key="4">
    <source>
        <dbReference type="ARBA" id="ARBA00022980"/>
    </source>
</evidence>
<gene>
    <name evidence="7" type="primary">rplI</name>
    <name evidence="11" type="ORF">GGQ59_001775</name>
</gene>
<dbReference type="PANTHER" id="PTHR21368">
    <property type="entry name" value="50S RIBOSOMAL PROTEIN L9"/>
    <property type="match status" value="1"/>
</dbReference>
<accession>A0A840I5F3</accession>
<sequence length="208" mass="23098">MQVILLERVEKLGGIGDEVAVKDGFARNYLLPRRKALRANEANRKVFEAQRADIESRNAEAREKAENLSNSIADKTFVVIRSASDMGQLYGSVSARDIAEVATTKKLKLQRSQVLLNQPIKELGIFPVQVRLHPEVTIDIKINVARTQEEAERQERGENVLAREEEQIERVTGTGDFGYGDDRPRTEGGAQTGEEGNEPPAETEAEAV</sequence>
<comment type="similarity">
    <text evidence="1 7">Belongs to the bacterial ribosomal protein bL9 family.</text>
</comment>
<dbReference type="Gene3D" id="3.10.430.100">
    <property type="entry name" value="Ribosomal protein L9, C-terminal domain"/>
    <property type="match status" value="1"/>
</dbReference>
<keyword evidence="2 7" id="KW-0699">rRNA-binding</keyword>
<keyword evidence="8" id="KW-0175">Coiled coil</keyword>
<dbReference type="InterPro" id="IPR020594">
    <property type="entry name" value="Ribosomal_bL9_bac/chp"/>
</dbReference>
<dbReference type="HAMAP" id="MF_00503">
    <property type="entry name" value="Ribosomal_bL9"/>
    <property type="match status" value="1"/>
</dbReference>
<dbReference type="InterPro" id="IPR020069">
    <property type="entry name" value="Ribosomal_bL9_C"/>
</dbReference>
<dbReference type="GO" id="GO:0003735">
    <property type="term" value="F:structural constituent of ribosome"/>
    <property type="evidence" value="ECO:0007669"/>
    <property type="project" value="InterPro"/>
</dbReference>
<dbReference type="RefSeq" id="WP_183817665.1">
    <property type="nucleotide sequence ID" value="NZ_JACHOB010000003.1"/>
</dbReference>
<keyword evidence="5 7" id="KW-0687">Ribonucleoprotein</keyword>
<evidence type="ECO:0000259" key="10">
    <source>
        <dbReference type="PROSITE" id="PS00651"/>
    </source>
</evidence>
<dbReference type="EMBL" id="JACHOB010000003">
    <property type="protein sequence ID" value="MBB4659250.1"/>
    <property type="molecule type" value="Genomic_DNA"/>
</dbReference>
<dbReference type="InterPro" id="IPR020070">
    <property type="entry name" value="Ribosomal_bL9_N"/>
</dbReference>
<dbReference type="GO" id="GO:0005840">
    <property type="term" value="C:ribosome"/>
    <property type="evidence" value="ECO:0007669"/>
    <property type="project" value="UniProtKB-KW"/>
</dbReference>